<dbReference type="PANTHER" id="PTHR47619">
    <property type="entry name" value="METALLO-HYDROLASE YYCJ-RELATED"/>
    <property type="match status" value="1"/>
</dbReference>
<dbReference type="Gene3D" id="3.60.15.10">
    <property type="entry name" value="Ribonuclease Z/Hydroxyacylglutathione hydrolase-like"/>
    <property type="match status" value="1"/>
</dbReference>
<dbReference type="GO" id="GO:0016787">
    <property type="term" value="F:hydrolase activity"/>
    <property type="evidence" value="ECO:0007669"/>
    <property type="project" value="UniProtKB-KW"/>
</dbReference>
<keyword evidence="3" id="KW-1185">Reference proteome</keyword>
<accession>A0A7K0KI20</accession>
<proteinExistence type="predicted"/>
<comment type="caution">
    <text evidence="2">The sequence shown here is derived from an EMBL/GenBank/DDBJ whole genome shotgun (WGS) entry which is preliminary data.</text>
</comment>
<organism evidence="2 3">
    <name type="scientific">Hallella mizrahii</name>
    <dbReference type="NCBI Taxonomy" id="2606637"/>
    <lineage>
        <taxon>Bacteria</taxon>
        <taxon>Pseudomonadati</taxon>
        <taxon>Bacteroidota</taxon>
        <taxon>Bacteroidia</taxon>
        <taxon>Bacteroidales</taxon>
        <taxon>Prevotellaceae</taxon>
        <taxon>Hallella</taxon>
    </lineage>
</organism>
<evidence type="ECO:0000259" key="1">
    <source>
        <dbReference type="SMART" id="SM00849"/>
    </source>
</evidence>
<keyword evidence="2" id="KW-0378">Hydrolase</keyword>
<dbReference type="SUPFAM" id="SSF56281">
    <property type="entry name" value="Metallo-hydrolase/oxidoreductase"/>
    <property type="match status" value="1"/>
</dbReference>
<evidence type="ECO:0000313" key="3">
    <source>
        <dbReference type="Proteomes" id="UP000438914"/>
    </source>
</evidence>
<dbReference type="Pfam" id="PF12706">
    <property type="entry name" value="Lactamase_B_2"/>
    <property type="match status" value="1"/>
</dbReference>
<evidence type="ECO:0000313" key="2">
    <source>
        <dbReference type="EMBL" id="MST85075.1"/>
    </source>
</evidence>
<dbReference type="EMBL" id="VUNG01000028">
    <property type="protein sequence ID" value="MST85075.1"/>
    <property type="molecule type" value="Genomic_DNA"/>
</dbReference>
<protein>
    <submittedName>
        <fullName evidence="2">MBL fold metallo-hydrolase</fullName>
    </submittedName>
</protein>
<sequence>MLHFISFGSGSSGNCSLIYNEKEGLLIDAGIGVRILKKHLKNYGLNISNIRSILVTHDHADHVKSVGSVSKDYHIPVYTTRKVHEGIEENWCVRTKVPQDMSFVVEKGQPFHVGDFTITAFGVPHDSKDNVGYCIKAEGVTFVLMTDIGHFTDEMLEYVGRANYLVIEADYEKAMLEAGPYPVELKRRIQSSLGHTSNFDCGQVLAHYATPALRGVWLCHLSDTNNQPEVAEKTVKQVLRASGIVASNDPGADFTLNALNRKLPTGVFDLK</sequence>
<dbReference type="InterPro" id="IPR001279">
    <property type="entry name" value="Metallo-B-lactamas"/>
</dbReference>
<reference evidence="2 3" key="1">
    <citation type="submission" date="2019-08" db="EMBL/GenBank/DDBJ databases">
        <title>In-depth cultivation of the pig gut microbiome towards novel bacterial diversity and tailored functional studies.</title>
        <authorList>
            <person name="Wylensek D."/>
            <person name="Hitch T.C.A."/>
            <person name="Clavel T."/>
        </authorList>
    </citation>
    <scope>NUCLEOTIDE SEQUENCE [LARGE SCALE GENOMIC DNA]</scope>
    <source>
        <strain evidence="2 3">LKV-178-WT-2A</strain>
    </source>
</reference>
<feature type="domain" description="Metallo-beta-lactamase" evidence="1">
    <location>
        <begin position="12"/>
        <end position="195"/>
    </location>
</feature>
<gene>
    <name evidence="2" type="ORF">FYJ73_10450</name>
</gene>
<dbReference type="SMART" id="SM00849">
    <property type="entry name" value="Lactamase_B"/>
    <property type="match status" value="1"/>
</dbReference>
<dbReference type="Proteomes" id="UP000438914">
    <property type="component" value="Unassembled WGS sequence"/>
</dbReference>
<name>A0A7K0KI20_9BACT</name>
<dbReference type="AlphaFoldDB" id="A0A7K0KI20"/>
<dbReference type="RefSeq" id="WP_154534663.1">
    <property type="nucleotide sequence ID" value="NZ_VUNG01000028.1"/>
</dbReference>
<dbReference type="PANTHER" id="PTHR47619:SF1">
    <property type="entry name" value="EXODEOXYRIBONUCLEASE WALJ"/>
    <property type="match status" value="1"/>
</dbReference>
<dbReference type="InterPro" id="IPR036866">
    <property type="entry name" value="RibonucZ/Hydroxyglut_hydro"/>
</dbReference>
<dbReference type="InterPro" id="IPR052533">
    <property type="entry name" value="WalJ/YycJ-like"/>
</dbReference>